<dbReference type="WBParaSite" id="TCONS_00004139.p1">
    <property type="protein sequence ID" value="TCONS_00004139.p1"/>
    <property type="gene ID" value="XLOC_001181"/>
</dbReference>
<feature type="region of interest" description="Disordered" evidence="1">
    <location>
        <begin position="31"/>
        <end position="59"/>
    </location>
</feature>
<name>A0AAF5CZ06_STRER</name>
<feature type="compositionally biased region" description="Polar residues" evidence="1">
    <location>
        <begin position="277"/>
        <end position="289"/>
    </location>
</feature>
<evidence type="ECO:0000313" key="3">
    <source>
        <dbReference type="WBParaSite" id="TCONS_00004139.p1"/>
    </source>
</evidence>
<accession>A0AAF5CZ06</accession>
<proteinExistence type="predicted"/>
<dbReference type="AlphaFoldDB" id="A0AAF5CZ06"/>
<evidence type="ECO:0000313" key="2">
    <source>
        <dbReference type="Proteomes" id="UP000035681"/>
    </source>
</evidence>
<feature type="region of interest" description="Disordered" evidence="1">
    <location>
        <begin position="262"/>
        <end position="320"/>
    </location>
</feature>
<reference evidence="3" key="1">
    <citation type="submission" date="2024-02" db="UniProtKB">
        <authorList>
            <consortium name="WormBaseParasite"/>
        </authorList>
    </citation>
    <scope>IDENTIFICATION</scope>
</reference>
<feature type="region of interest" description="Disordered" evidence="1">
    <location>
        <begin position="142"/>
        <end position="164"/>
    </location>
</feature>
<protein>
    <submittedName>
        <fullName evidence="3">C2H2-type domain-containing protein</fullName>
    </submittedName>
</protein>
<feature type="compositionally biased region" description="Low complexity" evidence="1">
    <location>
        <begin position="296"/>
        <end position="312"/>
    </location>
</feature>
<organism evidence="2 3">
    <name type="scientific">Strongyloides stercoralis</name>
    <name type="common">Threadworm</name>
    <dbReference type="NCBI Taxonomy" id="6248"/>
    <lineage>
        <taxon>Eukaryota</taxon>
        <taxon>Metazoa</taxon>
        <taxon>Ecdysozoa</taxon>
        <taxon>Nematoda</taxon>
        <taxon>Chromadorea</taxon>
        <taxon>Rhabditida</taxon>
        <taxon>Tylenchina</taxon>
        <taxon>Panagrolaimomorpha</taxon>
        <taxon>Strongyloidoidea</taxon>
        <taxon>Strongyloididae</taxon>
        <taxon>Strongyloides</taxon>
    </lineage>
</organism>
<dbReference type="Proteomes" id="UP000035681">
    <property type="component" value="Unplaced"/>
</dbReference>
<evidence type="ECO:0000256" key="1">
    <source>
        <dbReference type="SAM" id="MobiDB-lite"/>
    </source>
</evidence>
<sequence length="407" mass="45888">LLSGILVMFTSSPPLNPSSFNLNNFFKSVSQSTMSSGSPSGSPSNSQISPINQQSPQDQNNTNQFMAALASLSNINNSQNNVNIKDMNMNPLMNGFNVGLNQSPNPIMLNNPTFFAQLLQNSMGNPMAINFFQQMLMNNNNSNNENKTHGVKRSFDSISKSPSSPPQNVELLNYMKEITFTKPNGMIQCNICHQEYGNIKDLYKHILEEKSKMNNMYKSFSSTKQIIGNVIEHNSHSPIDLQQESRFKRYENSIDNIKQNQKNRYKQRDILKAQPLVTRSPSTTISSPYHNERISEGGCSDSPSRSSISSTGDVSNKSHDENSIKKFKITDNCCRKCNKVTEYLCINMTLRHPLCKECFDNFNKNKINETKKNIKENEGECENYDIGISSEITEHGNEFVLIGNKVQ</sequence>
<keyword evidence="2" id="KW-1185">Reference proteome</keyword>